<protein>
    <submittedName>
        <fullName evidence="1">Uncharacterized protein</fullName>
    </submittedName>
</protein>
<proteinExistence type="predicted"/>
<dbReference type="OrthoDB" id="6388450at2"/>
<evidence type="ECO:0000313" key="1">
    <source>
        <dbReference type="EMBL" id="KMT65210.1"/>
    </source>
</evidence>
<dbReference type="Proteomes" id="UP000037600">
    <property type="component" value="Unassembled WGS sequence"/>
</dbReference>
<dbReference type="STRING" id="1513271.XM47_10795"/>
<keyword evidence="2" id="KW-1185">Reference proteome</keyword>
<dbReference type="RefSeq" id="WP_048692386.1">
    <property type="nucleotide sequence ID" value="NZ_KQ130490.1"/>
</dbReference>
<organism evidence="1 2">
    <name type="scientific">Catenovulum maritimum</name>
    <dbReference type="NCBI Taxonomy" id="1513271"/>
    <lineage>
        <taxon>Bacteria</taxon>
        <taxon>Pseudomonadati</taxon>
        <taxon>Pseudomonadota</taxon>
        <taxon>Gammaproteobacteria</taxon>
        <taxon>Alteromonadales</taxon>
        <taxon>Alteromonadaceae</taxon>
        <taxon>Catenovulum</taxon>
    </lineage>
</organism>
<name>A0A0J8GQV5_9ALTE</name>
<evidence type="ECO:0000313" key="2">
    <source>
        <dbReference type="Proteomes" id="UP000037600"/>
    </source>
</evidence>
<gene>
    <name evidence="1" type="ORF">XM47_10795</name>
</gene>
<sequence>MKQLKSMLVVVISACVAVLLYQLWPEQQAAVQLPGLIKTKAVETQQPTSVAKTMNNTASEKTPAEILDQANTLDTAEALATQIQMVADKQTEIENLMADLNDNLRDKTKKQEIEQQISQKLTEYNELVLPIALQKMQHNNSQAQ</sequence>
<dbReference type="AlphaFoldDB" id="A0A0J8GQV5"/>
<accession>A0A0J8GQV5</accession>
<dbReference type="EMBL" id="LAZL01000015">
    <property type="protein sequence ID" value="KMT65210.1"/>
    <property type="molecule type" value="Genomic_DNA"/>
</dbReference>
<reference evidence="1 2" key="1">
    <citation type="submission" date="2015-04" db="EMBL/GenBank/DDBJ databases">
        <title>Draft Genome Sequence of the Novel Agar-Digesting Marine Bacterium Q1.</title>
        <authorList>
            <person name="Li Y."/>
            <person name="Li D."/>
            <person name="Chen G."/>
            <person name="Du Z."/>
        </authorList>
    </citation>
    <scope>NUCLEOTIDE SEQUENCE [LARGE SCALE GENOMIC DNA]</scope>
    <source>
        <strain evidence="1 2">Q1</strain>
    </source>
</reference>
<comment type="caution">
    <text evidence="1">The sequence shown here is derived from an EMBL/GenBank/DDBJ whole genome shotgun (WGS) entry which is preliminary data.</text>
</comment>